<dbReference type="PANTHER" id="PTHR13504">
    <property type="entry name" value="FIDO DOMAIN-CONTAINING PROTEIN DDB_G0283145"/>
    <property type="match status" value="1"/>
</dbReference>
<organism evidence="2 3">
    <name type="scientific">Flavobacterium aureirubrum</name>
    <dbReference type="NCBI Taxonomy" id="3133147"/>
    <lineage>
        <taxon>Bacteria</taxon>
        <taxon>Pseudomonadati</taxon>
        <taxon>Bacteroidota</taxon>
        <taxon>Flavobacteriia</taxon>
        <taxon>Flavobacteriales</taxon>
        <taxon>Flavobacteriaceae</taxon>
        <taxon>Flavobacterium</taxon>
    </lineage>
</organism>
<dbReference type="PROSITE" id="PS51459">
    <property type="entry name" value="FIDO"/>
    <property type="match status" value="1"/>
</dbReference>
<dbReference type="SUPFAM" id="SSF140931">
    <property type="entry name" value="Fic-like"/>
    <property type="match status" value="1"/>
</dbReference>
<sequence>MQHHEKPNSKNCEILSKSRNFYYFCFKKDKLNMIETAPPYIKNDDTISLMIKFQSNGTLKSIQDDYLYWDKIKYKSTDCKSEELWNAVKLFRYIRSNNLKFGNHVFSYMITDYMQRTLHQFDLHIGGTLGSNIGIAETDKTKFVISSIMEEAISSSQMEGANTTRKKAKEIIQQEKKPKNKSEQMIMNNFITMKHIVQHKNEDITPEKILYVHKLISNNTLEDFEDEGKFRDNDEVHVLDYSNSEIVHTPPLKEELNVLIKDLCDFCNSDTETFIHPIIKGCIIHFMIGWIHPFTDGNGRTARALFYWYMLKQGYWLTEYLSISRIIKDTKTQYEKAYLYTENDQNDLGYFITYHIKTMEKAYDALKEYISRKQREVFQAAKFIKIPNVNDRTSQILKIMNDDGDRVFNTKEIESRFNISNYTARTDLKTLVELGFLEIIQVNKKKQNFIKSRNFNETLKKYNI</sequence>
<dbReference type="Gene3D" id="1.10.10.10">
    <property type="entry name" value="Winged helix-like DNA-binding domain superfamily/Winged helix DNA-binding domain"/>
    <property type="match status" value="1"/>
</dbReference>
<dbReference type="Pfam" id="PF02661">
    <property type="entry name" value="Fic"/>
    <property type="match status" value="1"/>
</dbReference>
<comment type="caution">
    <text evidence="2">The sequence shown here is derived from an EMBL/GenBank/DDBJ whole genome shotgun (WGS) entry which is preliminary data.</text>
</comment>
<dbReference type="EMBL" id="JBCGDO010000023">
    <property type="protein sequence ID" value="MEM0543692.1"/>
    <property type="molecule type" value="Genomic_DNA"/>
</dbReference>
<dbReference type="PANTHER" id="PTHR13504:SF38">
    <property type="entry name" value="FIDO DOMAIN-CONTAINING PROTEIN"/>
    <property type="match status" value="1"/>
</dbReference>
<name>A0ABU9N7P0_9FLAO</name>
<dbReference type="InterPro" id="IPR040198">
    <property type="entry name" value="Fido_containing"/>
</dbReference>
<dbReference type="InterPro" id="IPR036388">
    <property type="entry name" value="WH-like_DNA-bd_sf"/>
</dbReference>
<keyword evidence="3" id="KW-1185">Reference proteome</keyword>
<dbReference type="SUPFAM" id="SSF46785">
    <property type="entry name" value="Winged helix' DNA-binding domain"/>
    <property type="match status" value="1"/>
</dbReference>
<dbReference type="InterPro" id="IPR003812">
    <property type="entry name" value="Fido"/>
</dbReference>
<evidence type="ECO:0000259" key="1">
    <source>
        <dbReference type="PROSITE" id="PS51459"/>
    </source>
</evidence>
<dbReference type="InterPro" id="IPR036390">
    <property type="entry name" value="WH_DNA-bd_sf"/>
</dbReference>
<gene>
    <name evidence="2" type="ORF">WFZ85_13800</name>
</gene>
<reference evidence="2 3" key="1">
    <citation type="submission" date="2024-03" db="EMBL/GenBank/DDBJ databases">
        <title>Two novel species of the genus Flavobacterium exhibiting potentially degradation of complex polysaccharides.</title>
        <authorList>
            <person name="Lian X."/>
        </authorList>
    </citation>
    <scope>NUCLEOTIDE SEQUENCE [LARGE SCALE GENOMIC DNA]</scope>
    <source>
        <strain evidence="3">j3</strain>
    </source>
</reference>
<dbReference type="InterPro" id="IPR036597">
    <property type="entry name" value="Fido-like_dom_sf"/>
</dbReference>
<dbReference type="Gene3D" id="1.10.3290.10">
    <property type="entry name" value="Fido-like domain"/>
    <property type="match status" value="1"/>
</dbReference>
<evidence type="ECO:0000313" key="2">
    <source>
        <dbReference type="EMBL" id="MEM0543692.1"/>
    </source>
</evidence>
<protein>
    <submittedName>
        <fullName evidence="2">Fic family protein</fullName>
    </submittedName>
</protein>
<dbReference type="RefSeq" id="WP_342696871.1">
    <property type="nucleotide sequence ID" value="NZ_JBCGDO010000023.1"/>
</dbReference>
<accession>A0ABU9N7P0</accession>
<feature type="domain" description="Fido" evidence="1">
    <location>
        <begin position="204"/>
        <end position="357"/>
    </location>
</feature>
<proteinExistence type="predicted"/>
<dbReference type="Proteomes" id="UP001460072">
    <property type="component" value="Unassembled WGS sequence"/>
</dbReference>
<evidence type="ECO:0000313" key="3">
    <source>
        <dbReference type="Proteomes" id="UP001460072"/>
    </source>
</evidence>